<dbReference type="EMBL" id="CAMPGE010014260">
    <property type="protein sequence ID" value="CAI2372942.1"/>
    <property type="molecule type" value="Genomic_DNA"/>
</dbReference>
<evidence type="ECO:0000313" key="2">
    <source>
        <dbReference type="Proteomes" id="UP001295684"/>
    </source>
</evidence>
<organism evidence="1 2">
    <name type="scientific">Euplotes crassus</name>
    <dbReference type="NCBI Taxonomy" id="5936"/>
    <lineage>
        <taxon>Eukaryota</taxon>
        <taxon>Sar</taxon>
        <taxon>Alveolata</taxon>
        <taxon>Ciliophora</taxon>
        <taxon>Intramacronucleata</taxon>
        <taxon>Spirotrichea</taxon>
        <taxon>Hypotrichia</taxon>
        <taxon>Euplotida</taxon>
        <taxon>Euplotidae</taxon>
        <taxon>Moneuplotes</taxon>
    </lineage>
</organism>
<reference evidence="1" key="1">
    <citation type="submission" date="2023-07" db="EMBL/GenBank/DDBJ databases">
        <authorList>
            <consortium name="AG Swart"/>
            <person name="Singh M."/>
            <person name="Singh A."/>
            <person name="Seah K."/>
            <person name="Emmerich C."/>
        </authorList>
    </citation>
    <scope>NUCLEOTIDE SEQUENCE</scope>
    <source>
        <strain evidence="1">DP1</strain>
    </source>
</reference>
<evidence type="ECO:0000313" key="1">
    <source>
        <dbReference type="EMBL" id="CAI2372942.1"/>
    </source>
</evidence>
<name>A0AAD1XHS1_EUPCR</name>
<dbReference type="AlphaFoldDB" id="A0AAD1XHS1"/>
<gene>
    <name evidence="1" type="ORF">ECRASSUSDP1_LOCUS14279</name>
</gene>
<protein>
    <submittedName>
        <fullName evidence="1">Uncharacterized protein</fullName>
    </submittedName>
</protein>
<dbReference type="Proteomes" id="UP001295684">
    <property type="component" value="Unassembled WGS sequence"/>
</dbReference>
<sequence>MCIFNNFLEALSSKAKNIDNYIFTVIIYSKIIIIETEKQISKKERRFEKEIFALVRRDVYNYTIFLSVCASFLLHLNDPSTNRFAKKMKYTAMPELNQLSLNHFPPRNKTTASFVTTNFPRSVEHLVIDQGFILKPIRGYFAELIKIVPKVQQKISFRSFTINDREFKRIISAVRHVRRIFFAWCEISVTKVPDFSSALDKTRLEELSMQECSYGYGHKSNWEQNYLQFKNFIEGLSTSQDLKQSLKLMKIKSQMLKIGEIKNILNENGFEEVRLSL</sequence>
<comment type="caution">
    <text evidence="1">The sequence shown here is derived from an EMBL/GenBank/DDBJ whole genome shotgun (WGS) entry which is preliminary data.</text>
</comment>
<keyword evidence="2" id="KW-1185">Reference proteome</keyword>
<accession>A0AAD1XHS1</accession>
<proteinExistence type="predicted"/>